<keyword evidence="1 4" id="KW-0808">Transferase</keyword>
<protein>
    <submittedName>
        <fullName evidence="4">Nucleotidyltransferase</fullName>
    </submittedName>
</protein>
<dbReference type="Proteomes" id="UP000268857">
    <property type="component" value="Unassembled WGS sequence"/>
</dbReference>
<gene>
    <name evidence="4" type="ORF">PCC6912_46740</name>
</gene>
<comment type="caution">
    <text evidence="4">The sequence shown here is derived from an EMBL/GenBank/DDBJ whole genome shotgun (WGS) entry which is preliminary data.</text>
</comment>
<keyword evidence="2" id="KW-0548">Nucleotidyltransferase</keyword>
<dbReference type="InterPro" id="IPR029044">
    <property type="entry name" value="Nucleotide-diphossugar_trans"/>
</dbReference>
<dbReference type="SUPFAM" id="SSF53448">
    <property type="entry name" value="Nucleotide-diphospho-sugar transferases"/>
    <property type="match status" value="1"/>
</dbReference>
<dbReference type="GO" id="GO:0016779">
    <property type="term" value="F:nucleotidyltransferase activity"/>
    <property type="evidence" value="ECO:0007669"/>
    <property type="project" value="UniProtKB-KW"/>
</dbReference>
<evidence type="ECO:0000313" key="4">
    <source>
        <dbReference type="EMBL" id="RUR75777.1"/>
    </source>
</evidence>
<evidence type="ECO:0000313" key="5">
    <source>
        <dbReference type="Proteomes" id="UP000268857"/>
    </source>
</evidence>
<keyword evidence="5" id="KW-1185">Reference proteome</keyword>
<dbReference type="AlphaFoldDB" id="A0A3S0ZMJ2"/>
<dbReference type="InterPro" id="IPR025877">
    <property type="entry name" value="MobA-like_NTP_Trfase"/>
</dbReference>
<dbReference type="OrthoDB" id="9803871at2"/>
<proteinExistence type="predicted"/>
<dbReference type="InterPro" id="IPR050065">
    <property type="entry name" value="GlmU-like"/>
</dbReference>
<evidence type="ECO:0000259" key="3">
    <source>
        <dbReference type="Pfam" id="PF12804"/>
    </source>
</evidence>
<dbReference type="STRING" id="211165.GCA_000317285_00348"/>
<evidence type="ECO:0000256" key="1">
    <source>
        <dbReference type="ARBA" id="ARBA00022679"/>
    </source>
</evidence>
<dbReference type="CDD" id="cd02523">
    <property type="entry name" value="PC_cytidylyltransferase"/>
    <property type="match status" value="1"/>
</dbReference>
<organism evidence="4 5">
    <name type="scientific">Chlorogloeopsis fritschii PCC 6912</name>
    <dbReference type="NCBI Taxonomy" id="211165"/>
    <lineage>
        <taxon>Bacteria</taxon>
        <taxon>Bacillati</taxon>
        <taxon>Cyanobacteriota</taxon>
        <taxon>Cyanophyceae</taxon>
        <taxon>Nostocales</taxon>
        <taxon>Chlorogloeopsidaceae</taxon>
        <taxon>Chlorogloeopsis</taxon>
    </lineage>
</organism>
<accession>A0A3S0ZMJ2</accession>
<dbReference type="RefSeq" id="WP_016872926.1">
    <property type="nucleotide sequence ID" value="NZ_AJLN01000033.1"/>
</dbReference>
<reference evidence="4 5" key="1">
    <citation type="journal article" date="2019" name="Genome Biol. Evol.">
        <title>Day and night: Metabolic profiles and evolutionary relationships of six axenic non-marine cyanobacteria.</title>
        <authorList>
            <person name="Will S.E."/>
            <person name="Henke P."/>
            <person name="Boedeker C."/>
            <person name="Huang S."/>
            <person name="Brinkmann H."/>
            <person name="Rohde M."/>
            <person name="Jarek M."/>
            <person name="Friedl T."/>
            <person name="Seufert S."/>
            <person name="Schumacher M."/>
            <person name="Overmann J."/>
            <person name="Neumann-Schaal M."/>
            <person name="Petersen J."/>
        </authorList>
    </citation>
    <scope>NUCLEOTIDE SEQUENCE [LARGE SCALE GENOMIC DNA]</scope>
    <source>
        <strain evidence="4 5">PCC 6912</strain>
    </source>
</reference>
<feature type="domain" description="MobA-like NTP transferase" evidence="3">
    <location>
        <begin position="3"/>
        <end position="134"/>
    </location>
</feature>
<evidence type="ECO:0000256" key="2">
    <source>
        <dbReference type="ARBA" id="ARBA00022695"/>
    </source>
</evidence>
<dbReference type="EMBL" id="RSCJ01000023">
    <property type="protein sequence ID" value="RUR75777.1"/>
    <property type="molecule type" value="Genomic_DNA"/>
</dbReference>
<dbReference type="PANTHER" id="PTHR43584:SF8">
    <property type="entry name" value="N-ACETYLMURAMATE ALPHA-1-PHOSPHATE URIDYLYLTRANSFERASE"/>
    <property type="match status" value="1"/>
</dbReference>
<name>A0A3S0ZMJ2_CHLFR</name>
<dbReference type="Pfam" id="PF12804">
    <property type="entry name" value="NTP_transf_3"/>
    <property type="match status" value="1"/>
</dbReference>
<dbReference type="PANTHER" id="PTHR43584">
    <property type="entry name" value="NUCLEOTIDYL TRANSFERASE"/>
    <property type="match status" value="1"/>
</dbReference>
<sequence length="262" mass="29046">MQGIILAAGCGSRLASVLQGKPKCLAQLEGVSLIEYQLAVLRSFGINDVCVVLGYRADEIREVVGDRCHWIINNRYAETNSLYSLWLARNWVRDSFVLMNSDVLAHPQVYERLLETPGNVLAYDSWSGNEAEHMKVAFNKGKLHQISKTLDIKKAQGESLGLLKFTERAIKSLFKEVEASLAVGGANQWAPAAIQRLARKRTIAGIDVAGLPWVEIDFPQDLQYACNKVWPAICKTLPSWQRKQKAASPAAKQLVKLGSRVA</sequence>
<dbReference type="Gene3D" id="3.90.550.10">
    <property type="entry name" value="Spore Coat Polysaccharide Biosynthesis Protein SpsA, Chain A"/>
    <property type="match status" value="1"/>
</dbReference>